<dbReference type="SUPFAM" id="SSF53448">
    <property type="entry name" value="Nucleotide-diphospho-sugar transferases"/>
    <property type="match status" value="1"/>
</dbReference>
<feature type="domain" description="Glycosyltransferase 2-like" evidence="1">
    <location>
        <begin position="17"/>
        <end position="192"/>
    </location>
</feature>
<reference evidence="2" key="1">
    <citation type="journal article" date="2015" name="Nature">
        <title>Complex archaea that bridge the gap between prokaryotes and eukaryotes.</title>
        <authorList>
            <person name="Spang A."/>
            <person name="Saw J.H."/>
            <person name="Jorgensen S.L."/>
            <person name="Zaremba-Niedzwiedzka K."/>
            <person name="Martijn J."/>
            <person name="Lind A.E."/>
            <person name="van Eijk R."/>
            <person name="Schleper C."/>
            <person name="Guy L."/>
            <person name="Ettema T.J."/>
        </authorList>
    </citation>
    <scope>NUCLEOTIDE SEQUENCE</scope>
</reference>
<gene>
    <name evidence="2" type="ORF">LCGC14_0204610</name>
</gene>
<dbReference type="CDD" id="cd04179">
    <property type="entry name" value="DPM_DPG-synthase_like"/>
    <property type="match status" value="1"/>
</dbReference>
<dbReference type="Gene3D" id="3.90.550.10">
    <property type="entry name" value="Spore Coat Polysaccharide Biosynthesis Protein SpsA, Chain A"/>
    <property type="match status" value="1"/>
</dbReference>
<comment type="caution">
    <text evidence="2">The sequence shown here is derived from an EMBL/GenBank/DDBJ whole genome shotgun (WGS) entry which is preliminary data.</text>
</comment>
<proteinExistence type="predicted"/>
<dbReference type="PANTHER" id="PTHR48090:SF7">
    <property type="entry name" value="RFBJ PROTEIN"/>
    <property type="match status" value="1"/>
</dbReference>
<dbReference type="InterPro" id="IPR001173">
    <property type="entry name" value="Glyco_trans_2-like"/>
</dbReference>
<dbReference type="InterPro" id="IPR029044">
    <property type="entry name" value="Nucleotide-diphossugar_trans"/>
</dbReference>
<name>A0A0F9XKT8_9ZZZZ</name>
<sequence length="254" mass="28608">MNSMPNSIGTDRVKTLTVVIPVYNEFDTWRDLLSRVESVDVPGVAKQIILVDDGSSDGTREQLRAFADSLDPSSGNGRGQAYKVLFHEVNQGKGAALRTGFAAADGDFVIIQDADLEYDPNDYGHLLEPLLADATDVVYGSRFLAKENRTGYLKNYLANRFLTGLSNLFTKLKLTDMETCYKVFKRDILQRIELEQNRFGFEPEITAKLARHGVRICERPISYDPRSHDAGKKIGWKDGMQAVWCIFKYGLSRR</sequence>
<accession>A0A0F9XKT8</accession>
<organism evidence="2">
    <name type="scientific">marine sediment metagenome</name>
    <dbReference type="NCBI Taxonomy" id="412755"/>
    <lineage>
        <taxon>unclassified sequences</taxon>
        <taxon>metagenomes</taxon>
        <taxon>ecological metagenomes</taxon>
    </lineage>
</organism>
<dbReference type="InterPro" id="IPR050256">
    <property type="entry name" value="Glycosyltransferase_2"/>
</dbReference>
<dbReference type="Pfam" id="PF00535">
    <property type="entry name" value="Glycos_transf_2"/>
    <property type="match status" value="1"/>
</dbReference>
<protein>
    <recommendedName>
        <fullName evidence="1">Glycosyltransferase 2-like domain-containing protein</fullName>
    </recommendedName>
</protein>
<dbReference type="PANTHER" id="PTHR48090">
    <property type="entry name" value="UNDECAPRENYL-PHOSPHATE 4-DEOXY-4-FORMAMIDO-L-ARABINOSE TRANSFERASE-RELATED"/>
    <property type="match status" value="1"/>
</dbReference>
<dbReference type="EMBL" id="LAZR01000092">
    <property type="protein sequence ID" value="KKN92718.1"/>
    <property type="molecule type" value="Genomic_DNA"/>
</dbReference>
<dbReference type="AlphaFoldDB" id="A0A0F9XKT8"/>
<evidence type="ECO:0000259" key="1">
    <source>
        <dbReference type="Pfam" id="PF00535"/>
    </source>
</evidence>
<evidence type="ECO:0000313" key="2">
    <source>
        <dbReference type="EMBL" id="KKN92718.1"/>
    </source>
</evidence>